<dbReference type="Proteomes" id="UP000595917">
    <property type="component" value="Chromosome"/>
</dbReference>
<evidence type="ECO:0000313" key="1">
    <source>
        <dbReference type="EMBL" id="QQO07698.1"/>
    </source>
</evidence>
<accession>A0A7T8B9Z5</accession>
<sequence length="110" mass="12322">MVLHKFLSAEAGEHLHGLRVVVGEEGALPLVQRRDGRHIFSVQGKVKDVEILRHPLPAHRLGNHRSAIWAEVHPSLVTVPLNCDYSIPYGLLYALEPEEDILRVVVAIKK</sequence>
<name>A0A7T8B9Z5_9SPIR</name>
<proteinExistence type="predicted"/>
<evidence type="ECO:0000313" key="2">
    <source>
        <dbReference type="Proteomes" id="UP000595917"/>
    </source>
</evidence>
<dbReference type="AlphaFoldDB" id="A0A7T8B9Z5"/>
<organism evidence="1 2">
    <name type="scientific">Breznakiella homolactica</name>
    <dbReference type="NCBI Taxonomy" id="2798577"/>
    <lineage>
        <taxon>Bacteria</taxon>
        <taxon>Pseudomonadati</taxon>
        <taxon>Spirochaetota</taxon>
        <taxon>Spirochaetia</taxon>
        <taxon>Spirochaetales</taxon>
        <taxon>Breznakiellaceae</taxon>
        <taxon>Breznakiella</taxon>
    </lineage>
</organism>
<dbReference type="RefSeq" id="WP_215625004.1">
    <property type="nucleotide sequence ID" value="NZ_CP067089.2"/>
</dbReference>
<protein>
    <submittedName>
        <fullName evidence="1">Uncharacterized protein</fullName>
    </submittedName>
</protein>
<keyword evidence="2" id="KW-1185">Reference proteome</keyword>
<gene>
    <name evidence="1" type="ORF">JFL75_12165</name>
</gene>
<reference evidence="1" key="1">
    <citation type="submission" date="2021-01" db="EMBL/GenBank/DDBJ databases">
        <title>Description of Breznakiella homolactica.</title>
        <authorList>
            <person name="Song Y."/>
            <person name="Brune A."/>
        </authorList>
    </citation>
    <scope>NUCLEOTIDE SEQUENCE</scope>
    <source>
        <strain evidence="1">RmG30</strain>
    </source>
</reference>
<dbReference type="EMBL" id="CP067089">
    <property type="protein sequence ID" value="QQO07698.1"/>
    <property type="molecule type" value="Genomic_DNA"/>
</dbReference>
<dbReference type="KEGG" id="bhc:JFL75_12165"/>